<sequence length="292" mass="32573">MSRSGSNKRKTSSNRSNSDGGRRASGRQGGNARKKSYARGNAPIKGKGKAPRQGDSELIRLNKYLSNSGVCSRREADVLIKAGSVTVNGMPVTEMGHKVKRSDEVRFDGRLLNPEKREYVLLNKPKDFTTEARDEHGNRTAVGLITRATKAELKPVGKMGKNTSGLLLFTNDGELTQRLNSPQNGLRKIFHIELNRPLRSVDLKKIQDGLAVDHKMVKVQDVSFIENAPKTQVGMEIYSSRNKIVTRIFETLGYEIVKLDRVVYAGLTKKDLPRGHWRFLTEQEVVNLGMIS</sequence>
<dbReference type="Gene3D" id="3.30.70.1560">
    <property type="entry name" value="Alpha-L RNA-binding motif"/>
    <property type="match status" value="1"/>
</dbReference>
<dbReference type="PROSITE" id="PS50889">
    <property type="entry name" value="S4"/>
    <property type="match status" value="1"/>
</dbReference>
<dbReference type="InterPro" id="IPR042092">
    <property type="entry name" value="PsdUridine_s_RsuA/RluB/E/F_cat"/>
</dbReference>
<evidence type="ECO:0000259" key="4">
    <source>
        <dbReference type="SMART" id="SM00363"/>
    </source>
</evidence>
<protein>
    <submittedName>
        <fullName evidence="5">S4 domain-containing protein</fullName>
    </submittedName>
</protein>
<organism evidence="5 6">
    <name type="scientific">Pricia mediterranea</name>
    <dbReference type="NCBI Taxonomy" id="3076079"/>
    <lineage>
        <taxon>Bacteria</taxon>
        <taxon>Pseudomonadati</taxon>
        <taxon>Bacteroidota</taxon>
        <taxon>Flavobacteriia</taxon>
        <taxon>Flavobacteriales</taxon>
        <taxon>Flavobacteriaceae</taxon>
        <taxon>Pricia</taxon>
    </lineage>
</organism>
<dbReference type="InterPro" id="IPR002942">
    <property type="entry name" value="S4_RNA-bd"/>
</dbReference>
<dbReference type="InterPro" id="IPR006145">
    <property type="entry name" value="PsdUridine_synth_RsuA/RluA"/>
</dbReference>
<evidence type="ECO:0000256" key="3">
    <source>
        <dbReference type="SAM" id="MobiDB-lite"/>
    </source>
</evidence>
<dbReference type="InterPro" id="IPR050343">
    <property type="entry name" value="RsuA_PseudoU_synthase"/>
</dbReference>
<dbReference type="PANTHER" id="PTHR47683">
    <property type="entry name" value="PSEUDOURIDINE SYNTHASE FAMILY PROTEIN-RELATED"/>
    <property type="match status" value="1"/>
</dbReference>
<evidence type="ECO:0000313" key="5">
    <source>
        <dbReference type="EMBL" id="MDT7829215.1"/>
    </source>
</evidence>
<dbReference type="PANTHER" id="PTHR47683:SF2">
    <property type="entry name" value="RNA-BINDING S4 DOMAIN-CONTAINING PROTEIN"/>
    <property type="match status" value="1"/>
</dbReference>
<evidence type="ECO:0000313" key="6">
    <source>
        <dbReference type="Proteomes" id="UP001250656"/>
    </source>
</evidence>
<keyword evidence="6" id="KW-1185">Reference proteome</keyword>
<dbReference type="Gene3D" id="3.30.70.580">
    <property type="entry name" value="Pseudouridine synthase I, catalytic domain, N-terminal subdomain"/>
    <property type="match status" value="1"/>
</dbReference>
<gene>
    <name evidence="5" type="ORF">RQM65_11105</name>
</gene>
<evidence type="ECO:0000256" key="1">
    <source>
        <dbReference type="ARBA" id="ARBA00023235"/>
    </source>
</evidence>
<dbReference type="SUPFAM" id="SSF55174">
    <property type="entry name" value="Alpha-L RNA-binding motif"/>
    <property type="match status" value="1"/>
</dbReference>
<dbReference type="EMBL" id="JAVTTP010000001">
    <property type="protein sequence ID" value="MDT7829215.1"/>
    <property type="molecule type" value="Genomic_DNA"/>
</dbReference>
<dbReference type="InterPro" id="IPR020103">
    <property type="entry name" value="PsdUridine_synth_cat_dom_sf"/>
</dbReference>
<dbReference type="Pfam" id="PF01479">
    <property type="entry name" value="S4"/>
    <property type="match status" value="1"/>
</dbReference>
<keyword evidence="2" id="KW-0694">RNA-binding</keyword>
<dbReference type="SUPFAM" id="SSF55120">
    <property type="entry name" value="Pseudouridine synthase"/>
    <property type="match status" value="1"/>
</dbReference>
<reference evidence="5 6" key="1">
    <citation type="submission" date="2023-09" db="EMBL/GenBank/DDBJ databases">
        <title>Novel taxa isolated from Blanes Bay.</title>
        <authorList>
            <person name="Rey-Velasco X."/>
            <person name="Lucena T."/>
        </authorList>
    </citation>
    <scope>NUCLEOTIDE SEQUENCE [LARGE SCALE GENOMIC DNA]</scope>
    <source>
        <strain evidence="5 6">S334</strain>
    </source>
</reference>
<dbReference type="InterPro" id="IPR036986">
    <property type="entry name" value="S4_RNA-bd_sf"/>
</dbReference>
<feature type="domain" description="RNA-binding S4" evidence="4">
    <location>
        <begin position="59"/>
        <end position="116"/>
    </location>
</feature>
<comment type="caution">
    <text evidence="5">The sequence shown here is derived from an EMBL/GenBank/DDBJ whole genome shotgun (WGS) entry which is preliminary data.</text>
</comment>
<feature type="compositionally biased region" description="Basic residues" evidence="3">
    <location>
        <begin position="1"/>
        <end position="12"/>
    </location>
</feature>
<name>A0ABU3L6D1_9FLAO</name>
<keyword evidence="1" id="KW-0413">Isomerase</keyword>
<dbReference type="Proteomes" id="UP001250656">
    <property type="component" value="Unassembled WGS sequence"/>
</dbReference>
<dbReference type="Gene3D" id="3.10.290.10">
    <property type="entry name" value="RNA-binding S4 domain"/>
    <property type="match status" value="1"/>
</dbReference>
<dbReference type="Pfam" id="PF00849">
    <property type="entry name" value="PseudoU_synth_2"/>
    <property type="match status" value="1"/>
</dbReference>
<dbReference type="CDD" id="cd00165">
    <property type="entry name" value="S4"/>
    <property type="match status" value="1"/>
</dbReference>
<dbReference type="SMART" id="SM00363">
    <property type="entry name" value="S4"/>
    <property type="match status" value="1"/>
</dbReference>
<feature type="region of interest" description="Disordered" evidence="3">
    <location>
        <begin position="1"/>
        <end position="55"/>
    </location>
</feature>
<dbReference type="InterPro" id="IPR020094">
    <property type="entry name" value="TruA/RsuA/RluB/E/F_N"/>
</dbReference>
<proteinExistence type="predicted"/>
<evidence type="ECO:0000256" key="2">
    <source>
        <dbReference type="PROSITE-ProRule" id="PRU00182"/>
    </source>
</evidence>
<accession>A0ABU3L6D1</accession>
<dbReference type="RefSeq" id="WP_314015003.1">
    <property type="nucleotide sequence ID" value="NZ_JAVTTP010000001.1"/>
</dbReference>